<evidence type="ECO:0000313" key="3">
    <source>
        <dbReference type="Proteomes" id="UP000660729"/>
    </source>
</evidence>
<evidence type="ECO:0000313" key="2">
    <source>
        <dbReference type="EMBL" id="KAF7192025.1"/>
    </source>
</evidence>
<evidence type="ECO:0000256" key="1">
    <source>
        <dbReference type="SAM" id="SignalP"/>
    </source>
</evidence>
<feature type="chain" id="PRO_5034032487" description="Extracellular membrane protein CFEM domain-containing protein" evidence="1">
    <location>
        <begin position="19"/>
        <end position="96"/>
    </location>
</feature>
<sequence>MQLSSLLAFLSAAVFVAASPSAPLDKRYDFWLGCCNPKNNDAWKPVASGNCCAGVKATFKDHPGCQMSTGQVSAYGDCCKAEGIKLGTPDWKACTV</sequence>
<evidence type="ECO:0008006" key="4">
    <source>
        <dbReference type="Google" id="ProtNLM"/>
    </source>
</evidence>
<keyword evidence="3" id="KW-1185">Reference proteome</keyword>
<reference evidence="2" key="1">
    <citation type="submission" date="2020-04" db="EMBL/GenBank/DDBJ databases">
        <title>Draft genome resource of the tomato pathogen Pseudocercospora fuligena.</title>
        <authorList>
            <person name="Zaccaron A."/>
        </authorList>
    </citation>
    <scope>NUCLEOTIDE SEQUENCE</scope>
    <source>
        <strain evidence="2">PF001</strain>
    </source>
</reference>
<gene>
    <name evidence="2" type="ORF">HII31_06670</name>
</gene>
<proteinExistence type="predicted"/>
<dbReference type="Proteomes" id="UP000660729">
    <property type="component" value="Unassembled WGS sequence"/>
</dbReference>
<accession>A0A8H6VHS4</accession>
<dbReference type="EMBL" id="JABCIY010000151">
    <property type="protein sequence ID" value="KAF7192025.1"/>
    <property type="molecule type" value="Genomic_DNA"/>
</dbReference>
<protein>
    <recommendedName>
        <fullName evidence="4">Extracellular membrane protein CFEM domain-containing protein</fullName>
    </recommendedName>
</protein>
<name>A0A8H6VHS4_9PEZI</name>
<feature type="signal peptide" evidence="1">
    <location>
        <begin position="1"/>
        <end position="18"/>
    </location>
</feature>
<comment type="caution">
    <text evidence="2">The sequence shown here is derived from an EMBL/GenBank/DDBJ whole genome shotgun (WGS) entry which is preliminary data.</text>
</comment>
<organism evidence="2 3">
    <name type="scientific">Pseudocercospora fuligena</name>
    <dbReference type="NCBI Taxonomy" id="685502"/>
    <lineage>
        <taxon>Eukaryota</taxon>
        <taxon>Fungi</taxon>
        <taxon>Dikarya</taxon>
        <taxon>Ascomycota</taxon>
        <taxon>Pezizomycotina</taxon>
        <taxon>Dothideomycetes</taxon>
        <taxon>Dothideomycetidae</taxon>
        <taxon>Mycosphaerellales</taxon>
        <taxon>Mycosphaerellaceae</taxon>
        <taxon>Pseudocercospora</taxon>
    </lineage>
</organism>
<dbReference type="AlphaFoldDB" id="A0A8H6VHS4"/>
<keyword evidence="1" id="KW-0732">Signal</keyword>